<dbReference type="Proteomes" id="UP000789759">
    <property type="component" value="Unassembled WGS sequence"/>
</dbReference>
<gene>
    <name evidence="1" type="ORF">CPELLU_LOCUS16604</name>
</gene>
<dbReference type="EMBL" id="CAJVQA010025035">
    <property type="protein sequence ID" value="CAG8784663.1"/>
    <property type="molecule type" value="Genomic_DNA"/>
</dbReference>
<proteinExistence type="predicted"/>
<dbReference type="AlphaFoldDB" id="A0A9N9JJ28"/>
<protein>
    <submittedName>
        <fullName evidence="1">9698_t:CDS:1</fullName>
    </submittedName>
</protein>
<reference evidence="1" key="1">
    <citation type="submission" date="2021-06" db="EMBL/GenBank/DDBJ databases">
        <authorList>
            <person name="Kallberg Y."/>
            <person name="Tangrot J."/>
            <person name="Rosling A."/>
        </authorList>
    </citation>
    <scope>NUCLEOTIDE SEQUENCE</scope>
    <source>
        <strain evidence="1">FL966</strain>
    </source>
</reference>
<comment type="caution">
    <text evidence="1">The sequence shown here is derived from an EMBL/GenBank/DDBJ whole genome shotgun (WGS) entry which is preliminary data.</text>
</comment>
<accession>A0A9N9JJ28</accession>
<name>A0A9N9JJ28_9GLOM</name>
<keyword evidence="2" id="KW-1185">Reference proteome</keyword>
<sequence>QKYLLNRNVNTIFKKFLTEELEDAIIDYDFKIKNLDFRTSKDLETQKNWKKLILDNQNMISYYNNYKNYLNYKLDKNNISLDYSEKFIKNRKVINAKEKLTLKFLEYNKNFYESILKRIETEKNDKEKFKDNRIFDKEIKLLRDEFLSKNNYKISILQELRKNILSNQ</sequence>
<evidence type="ECO:0000313" key="1">
    <source>
        <dbReference type="EMBL" id="CAG8784663.1"/>
    </source>
</evidence>
<organism evidence="1 2">
    <name type="scientific">Cetraspora pellucida</name>
    <dbReference type="NCBI Taxonomy" id="1433469"/>
    <lineage>
        <taxon>Eukaryota</taxon>
        <taxon>Fungi</taxon>
        <taxon>Fungi incertae sedis</taxon>
        <taxon>Mucoromycota</taxon>
        <taxon>Glomeromycotina</taxon>
        <taxon>Glomeromycetes</taxon>
        <taxon>Diversisporales</taxon>
        <taxon>Gigasporaceae</taxon>
        <taxon>Cetraspora</taxon>
    </lineage>
</organism>
<evidence type="ECO:0000313" key="2">
    <source>
        <dbReference type="Proteomes" id="UP000789759"/>
    </source>
</evidence>
<feature type="non-terminal residue" evidence="1">
    <location>
        <position position="1"/>
    </location>
</feature>